<comment type="caution">
    <text evidence="2">The sequence shown here is derived from an EMBL/GenBank/DDBJ whole genome shotgun (WGS) entry which is preliminary data.</text>
</comment>
<dbReference type="OrthoDB" id="10013825at2759"/>
<proteinExistence type="predicted"/>
<name>A0A9W8HVT5_9FUNG</name>
<sequence length="147" mass="16000">MCDSGKSKNDSKPEAQTPSAAAGVHRETATAAAQPKQGEATEDITEEERKQFEALKGAGNKPPDEVVKANFAAKFNGKVFVELAANSARKVNPATEFTVNDLPSTHRILRGPNPSMTTDYRPDRLNIYLDDKNVCYGARYDGQKTNV</sequence>
<dbReference type="Proteomes" id="UP001140094">
    <property type="component" value="Unassembled WGS sequence"/>
</dbReference>
<keyword evidence="3" id="KW-1185">Reference proteome</keyword>
<dbReference type="EMBL" id="JANBUO010000331">
    <property type="protein sequence ID" value="KAJ2805048.1"/>
    <property type="molecule type" value="Genomic_DNA"/>
</dbReference>
<reference evidence="2" key="1">
    <citation type="submission" date="2022-07" db="EMBL/GenBank/DDBJ databases">
        <title>Phylogenomic reconstructions and comparative analyses of Kickxellomycotina fungi.</title>
        <authorList>
            <person name="Reynolds N.K."/>
            <person name="Stajich J.E."/>
            <person name="Barry K."/>
            <person name="Grigoriev I.V."/>
            <person name="Crous P."/>
            <person name="Smith M.E."/>
        </authorList>
    </citation>
    <scope>NUCLEOTIDE SEQUENCE</scope>
    <source>
        <strain evidence="2">NRRL 1565</strain>
    </source>
</reference>
<feature type="compositionally biased region" description="Basic and acidic residues" evidence="1">
    <location>
        <begin position="1"/>
        <end position="13"/>
    </location>
</feature>
<organism evidence="2 3">
    <name type="scientific">Coemansia guatemalensis</name>
    <dbReference type="NCBI Taxonomy" id="2761395"/>
    <lineage>
        <taxon>Eukaryota</taxon>
        <taxon>Fungi</taxon>
        <taxon>Fungi incertae sedis</taxon>
        <taxon>Zoopagomycota</taxon>
        <taxon>Kickxellomycotina</taxon>
        <taxon>Kickxellomycetes</taxon>
        <taxon>Kickxellales</taxon>
        <taxon>Kickxellaceae</taxon>
        <taxon>Coemansia</taxon>
    </lineage>
</organism>
<protein>
    <submittedName>
        <fullName evidence="2">Uncharacterized protein</fullName>
    </submittedName>
</protein>
<accession>A0A9W8HVT5</accession>
<dbReference type="AlphaFoldDB" id="A0A9W8HVT5"/>
<evidence type="ECO:0000313" key="3">
    <source>
        <dbReference type="Proteomes" id="UP001140094"/>
    </source>
</evidence>
<evidence type="ECO:0000313" key="2">
    <source>
        <dbReference type="EMBL" id="KAJ2805048.1"/>
    </source>
</evidence>
<dbReference type="Gene3D" id="3.30.10.10">
    <property type="entry name" value="Trypsin Inhibitor V, subunit A"/>
    <property type="match status" value="1"/>
</dbReference>
<gene>
    <name evidence="2" type="ORF">H4R20_002250</name>
</gene>
<feature type="region of interest" description="Disordered" evidence="1">
    <location>
        <begin position="1"/>
        <end position="48"/>
    </location>
</feature>
<evidence type="ECO:0000256" key="1">
    <source>
        <dbReference type="SAM" id="MobiDB-lite"/>
    </source>
</evidence>